<keyword evidence="5" id="KW-0378">Hydrolase</keyword>
<feature type="disulfide bond" evidence="10">
    <location>
        <begin position="25"/>
        <end position="109"/>
    </location>
</feature>
<evidence type="ECO:0000256" key="6">
    <source>
        <dbReference type="ARBA" id="ARBA00023022"/>
    </source>
</evidence>
<dbReference type="RefSeq" id="XP_792095.1">
    <property type="nucleotide sequence ID" value="XM_787002.4"/>
</dbReference>
<dbReference type="InParanoid" id="A0A7M7TH52"/>
<keyword evidence="4" id="KW-0081">Bacteriolytic enzyme</keyword>
<dbReference type="FunFam" id="1.10.530.10:FF:000023">
    <property type="entry name" value="Invertebrate-type lysozyme"/>
    <property type="match status" value="1"/>
</dbReference>
<dbReference type="InterPro" id="IPR008597">
    <property type="entry name" value="Invert_lysozyme"/>
</dbReference>
<evidence type="ECO:0000256" key="8">
    <source>
        <dbReference type="ARBA" id="ARBA00023295"/>
    </source>
</evidence>
<evidence type="ECO:0000256" key="2">
    <source>
        <dbReference type="ARBA" id="ARBA00012732"/>
    </source>
</evidence>
<dbReference type="InterPro" id="IPR023346">
    <property type="entry name" value="Lysozyme-like_dom_sf"/>
</dbReference>
<name>A0A7M7TH52_STRPU</name>
<dbReference type="EnsemblMetazoa" id="XM_787002">
    <property type="protein sequence ID" value="XP_792095"/>
    <property type="gene ID" value="LOC587263"/>
</dbReference>
<evidence type="ECO:0000256" key="4">
    <source>
        <dbReference type="ARBA" id="ARBA00022638"/>
    </source>
</evidence>
<keyword evidence="13" id="KW-1185">Reference proteome</keyword>
<dbReference type="EC" id="3.2.1.17" evidence="2"/>
<evidence type="ECO:0000313" key="13">
    <source>
        <dbReference type="Proteomes" id="UP000007110"/>
    </source>
</evidence>
<reference evidence="12" key="2">
    <citation type="submission" date="2021-01" db="UniProtKB">
        <authorList>
            <consortium name="EnsemblMetazoa"/>
        </authorList>
    </citation>
    <scope>IDENTIFICATION</scope>
</reference>
<evidence type="ECO:0000256" key="1">
    <source>
        <dbReference type="ARBA" id="ARBA00000632"/>
    </source>
</evidence>
<dbReference type="CDD" id="cd16890">
    <property type="entry name" value="lyz_i"/>
    <property type="match status" value="1"/>
</dbReference>
<feature type="active site" description="Proton donor" evidence="9">
    <location>
        <position position="33"/>
    </location>
</feature>
<keyword evidence="8" id="KW-0326">Glycosidase</keyword>
<dbReference type="KEGG" id="spu:587263"/>
<evidence type="ECO:0000256" key="3">
    <source>
        <dbReference type="ARBA" id="ARBA00022529"/>
    </source>
</evidence>
<keyword evidence="3" id="KW-0929">Antimicrobial</keyword>
<evidence type="ECO:0000256" key="11">
    <source>
        <dbReference type="SAM" id="SignalP"/>
    </source>
</evidence>
<protein>
    <recommendedName>
        <fullName evidence="2">lysozyme</fullName>
        <ecNumber evidence="2">3.2.1.17</ecNumber>
    </recommendedName>
</protein>
<feature type="active site" description="Nucleophile" evidence="9">
    <location>
        <position position="46"/>
    </location>
</feature>
<dbReference type="PANTHER" id="PTHR11195:SF13">
    <property type="entry name" value="INVERTEBRATE-TYPE LYSOZYME 2-RELATED"/>
    <property type="match status" value="1"/>
</dbReference>
<evidence type="ECO:0000256" key="9">
    <source>
        <dbReference type="PIRSR" id="PIRSR608597-1"/>
    </source>
</evidence>
<dbReference type="Proteomes" id="UP000007110">
    <property type="component" value="Unassembled WGS sequence"/>
</dbReference>
<dbReference type="PANTHER" id="PTHR11195">
    <property type="entry name" value="DESTABILASE-RELATED"/>
    <property type="match status" value="1"/>
</dbReference>
<feature type="signal peptide" evidence="11">
    <location>
        <begin position="1"/>
        <end position="17"/>
    </location>
</feature>
<dbReference type="GeneID" id="587263"/>
<feature type="disulfide bond" evidence="10">
    <location>
        <begin position="30"/>
        <end position="36"/>
    </location>
</feature>
<proteinExistence type="predicted"/>
<dbReference type="GO" id="GO:0003796">
    <property type="term" value="F:lysozyme activity"/>
    <property type="evidence" value="ECO:0000318"/>
    <property type="project" value="GO_Central"/>
</dbReference>
<feature type="disulfide bond" evidence="10">
    <location>
        <begin position="43"/>
        <end position="52"/>
    </location>
</feature>
<keyword evidence="11" id="KW-0732">Signal</keyword>
<evidence type="ECO:0000313" key="12">
    <source>
        <dbReference type="EnsemblMetazoa" id="XP_792095"/>
    </source>
</evidence>
<dbReference type="PROSITE" id="PS51909">
    <property type="entry name" value="LYSOZYME_I"/>
    <property type="match status" value="1"/>
</dbReference>
<dbReference type="OrthoDB" id="6337871at2759"/>
<sequence>MLLRGLLFSLFFLVVWGASPVPYDCLNCICEVESNCAMPNPPCRMDVGSLSCGPFQIKQAYWTDAKRHGGYLMGSWSACTANWGCSRNAVQAYMTRYATVGRLGHTPRCEDFARIHNGGPNGFQKSGTVAYWNKVRACL</sequence>
<dbReference type="GO" id="GO:0042742">
    <property type="term" value="P:defense response to bacterium"/>
    <property type="evidence" value="ECO:0007669"/>
    <property type="project" value="UniProtKB-KW"/>
</dbReference>
<keyword evidence="7 10" id="KW-1015">Disulfide bond</keyword>
<organism evidence="12 13">
    <name type="scientific">Strongylocentrotus purpuratus</name>
    <name type="common">Purple sea urchin</name>
    <dbReference type="NCBI Taxonomy" id="7668"/>
    <lineage>
        <taxon>Eukaryota</taxon>
        <taxon>Metazoa</taxon>
        <taxon>Echinodermata</taxon>
        <taxon>Eleutherozoa</taxon>
        <taxon>Echinozoa</taxon>
        <taxon>Echinoidea</taxon>
        <taxon>Euechinoidea</taxon>
        <taxon>Echinacea</taxon>
        <taxon>Camarodonta</taxon>
        <taxon>Echinidea</taxon>
        <taxon>Strongylocentrotidae</taxon>
        <taxon>Strongylocentrotus</taxon>
    </lineage>
</organism>
<accession>A0A7M7TH52</accession>
<dbReference type="Pfam" id="PF05497">
    <property type="entry name" value="Destabilase"/>
    <property type="match status" value="1"/>
</dbReference>
<reference evidence="13" key="1">
    <citation type="submission" date="2015-02" db="EMBL/GenBank/DDBJ databases">
        <title>Genome sequencing for Strongylocentrotus purpuratus.</title>
        <authorList>
            <person name="Murali S."/>
            <person name="Liu Y."/>
            <person name="Vee V."/>
            <person name="English A."/>
            <person name="Wang M."/>
            <person name="Skinner E."/>
            <person name="Han Y."/>
            <person name="Muzny D.M."/>
            <person name="Worley K.C."/>
            <person name="Gibbs R.A."/>
        </authorList>
    </citation>
    <scope>NUCLEOTIDE SEQUENCE</scope>
</reference>
<dbReference type="Gene3D" id="1.10.530.10">
    <property type="match status" value="1"/>
</dbReference>
<evidence type="ECO:0000256" key="10">
    <source>
        <dbReference type="PIRSR" id="PIRSR608597-3"/>
    </source>
</evidence>
<dbReference type="OMA" id="YDFAAIH"/>
<feature type="disulfide bond" evidence="10">
    <location>
        <begin position="79"/>
        <end position="85"/>
    </location>
</feature>
<evidence type="ECO:0000256" key="7">
    <source>
        <dbReference type="ARBA" id="ARBA00023157"/>
    </source>
</evidence>
<comment type="catalytic activity">
    <reaction evidence="1">
        <text>Hydrolysis of (1-&gt;4)-beta-linkages between N-acetylmuramic acid and N-acetyl-D-glucosamine residues in a peptidoglycan and between N-acetyl-D-glucosamine residues in chitodextrins.</text>
        <dbReference type="EC" id="3.2.1.17"/>
    </reaction>
</comment>
<dbReference type="SUPFAM" id="SSF53955">
    <property type="entry name" value="Lysozyme-like"/>
    <property type="match status" value="1"/>
</dbReference>
<evidence type="ECO:0000256" key="5">
    <source>
        <dbReference type="ARBA" id="ARBA00022801"/>
    </source>
</evidence>
<dbReference type="GO" id="GO:0031640">
    <property type="term" value="P:killing of cells of another organism"/>
    <property type="evidence" value="ECO:0007669"/>
    <property type="project" value="UniProtKB-KW"/>
</dbReference>
<dbReference type="AlphaFoldDB" id="A0A7M7TH52"/>
<feature type="chain" id="PRO_5029885000" description="lysozyme" evidence="11">
    <location>
        <begin position="18"/>
        <end position="139"/>
    </location>
</feature>
<keyword evidence="6" id="KW-0044">Antibiotic</keyword>